<evidence type="ECO:0000313" key="2">
    <source>
        <dbReference type="Proteomes" id="UP001181355"/>
    </source>
</evidence>
<sequence length="200" mass="22114">MKHHLIERGSLRIGAREELGNEDLGKLWRIESGTMRIDVIAEDGRSHFVRLAIVGDILGMEGVAGVTERLVIRALTKVVLSPVKLAEEGQLMPLALESLARAHQRCRDVVSLRTGAVEDRVKRLLRMLSSRETPEGDSLVCSLPSLGNMAEIIHATPESVCRVLAAMRKQHLLQKTTMSNIRSKGLDFHKHRIVAHALAA</sequence>
<evidence type="ECO:0000313" key="1">
    <source>
        <dbReference type="EMBL" id="WMW81899.1"/>
    </source>
</evidence>
<dbReference type="Proteomes" id="UP001181355">
    <property type="component" value="Chromosome"/>
</dbReference>
<dbReference type="InterPro" id="IPR018490">
    <property type="entry name" value="cNMP-bd_dom_sf"/>
</dbReference>
<dbReference type="InterPro" id="IPR014710">
    <property type="entry name" value="RmlC-like_jellyroll"/>
</dbReference>
<evidence type="ECO:0008006" key="3">
    <source>
        <dbReference type="Google" id="ProtNLM"/>
    </source>
</evidence>
<organism evidence="1 2">
    <name type="scientific">Undibacterium cyanobacteriorum</name>
    <dbReference type="NCBI Taxonomy" id="3073561"/>
    <lineage>
        <taxon>Bacteria</taxon>
        <taxon>Pseudomonadati</taxon>
        <taxon>Pseudomonadota</taxon>
        <taxon>Betaproteobacteria</taxon>
        <taxon>Burkholderiales</taxon>
        <taxon>Oxalobacteraceae</taxon>
        <taxon>Undibacterium</taxon>
    </lineage>
</organism>
<protein>
    <recommendedName>
        <fullName evidence="3">HTH crp-type domain-containing protein</fullName>
    </recommendedName>
</protein>
<name>A0ABY9RL17_9BURK</name>
<proteinExistence type="predicted"/>
<reference evidence="1" key="1">
    <citation type="submission" date="2023-09" db="EMBL/GenBank/DDBJ databases">
        <title>Undibacterium sp. 20NA77.5 isolated from freshwater.</title>
        <authorList>
            <person name="Le V."/>
            <person name="Ko S.-R."/>
            <person name="Ahn C.-Y."/>
            <person name="Oh H.-M."/>
        </authorList>
    </citation>
    <scope>NUCLEOTIDE SEQUENCE</scope>
    <source>
        <strain evidence="1">20NA77.5</strain>
    </source>
</reference>
<dbReference type="EMBL" id="CP133720">
    <property type="protein sequence ID" value="WMW81899.1"/>
    <property type="molecule type" value="Genomic_DNA"/>
</dbReference>
<dbReference type="RefSeq" id="WP_309483376.1">
    <property type="nucleotide sequence ID" value="NZ_CP133720.1"/>
</dbReference>
<dbReference type="Gene3D" id="2.60.120.10">
    <property type="entry name" value="Jelly Rolls"/>
    <property type="match status" value="1"/>
</dbReference>
<accession>A0ABY9RL17</accession>
<dbReference type="SUPFAM" id="SSF51206">
    <property type="entry name" value="cAMP-binding domain-like"/>
    <property type="match status" value="1"/>
</dbReference>
<gene>
    <name evidence="1" type="ORF">RF679_06340</name>
</gene>
<keyword evidence="2" id="KW-1185">Reference proteome</keyword>